<dbReference type="Gene3D" id="1.20.1290.10">
    <property type="entry name" value="AhpD-like"/>
    <property type="match status" value="1"/>
</dbReference>
<evidence type="ECO:0000259" key="1">
    <source>
        <dbReference type="Pfam" id="PF02627"/>
    </source>
</evidence>
<keyword evidence="2" id="KW-0560">Oxidoreductase</keyword>
<keyword evidence="2" id="KW-0575">Peroxidase</keyword>
<name>A0A4R6ZII6_9LIST</name>
<dbReference type="PANTHER" id="PTHR33570">
    <property type="entry name" value="4-CARBOXYMUCONOLACTONE DECARBOXYLASE FAMILY PROTEIN"/>
    <property type="match status" value="1"/>
</dbReference>
<dbReference type="SUPFAM" id="SSF69118">
    <property type="entry name" value="AhpD-like"/>
    <property type="match status" value="1"/>
</dbReference>
<evidence type="ECO:0000313" key="2">
    <source>
        <dbReference type="EMBL" id="TDR51985.1"/>
    </source>
</evidence>
<dbReference type="OrthoDB" id="9802489at2"/>
<dbReference type="STRING" id="1265846.PROCOU_07848"/>
<dbReference type="AlphaFoldDB" id="A0A4R6ZII6"/>
<dbReference type="PANTHER" id="PTHR33570:SF2">
    <property type="entry name" value="CARBOXYMUCONOLACTONE DECARBOXYLASE-LIKE DOMAIN-CONTAINING PROTEIN"/>
    <property type="match status" value="1"/>
</dbReference>
<feature type="domain" description="Carboxymuconolactone decarboxylase-like" evidence="1">
    <location>
        <begin position="27"/>
        <end position="109"/>
    </location>
</feature>
<gene>
    <name evidence="2" type="ORF">DFP96_11061</name>
</gene>
<keyword evidence="3" id="KW-1185">Reference proteome</keyword>
<proteinExistence type="predicted"/>
<dbReference type="InterPro" id="IPR052512">
    <property type="entry name" value="4CMD/NDH-1_regulator"/>
</dbReference>
<dbReference type="Proteomes" id="UP000295558">
    <property type="component" value="Unassembled WGS sequence"/>
</dbReference>
<organism evidence="2 3">
    <name type="scientific">Listeria rocourtiae</name>
    <dbReference type="NCBI Taxonomy" id="647910"/>
    <lineage>
        <taxon>Bacteria</taxon>
        <taxon>Bacillati</taxon>
        <taxon>Bacillota</taxon>
        <taxon>Bacilli</taxon>
        <taxon>Bacillales</taxon>
        <taxon>Listeriaceae</taxon>
        <taxon>Listeria</taxon>
    </lineage>
</organism>
<evidence type="ECO:0000313" key="3">
    <source>
        <dbReference type="Proteomes" id="UP000295558"/>
    </source>
</evidence>
<dbReference type="InterPro" id="IPR029032">
    <property type="entry name" value="AhpD-like"/>
</dbReference>
<protein>
    <submittedName>
        <fullName evidence="2">Alkylhydroperoxidase/carboxymuconolactone decarboxylase family protein YurZ</fullName>
    </submittedName>
</protein>
<dbReference type="EMBL" id="SNZK01000010">
    <property type="protein sequence ID" value="TDR51985.1"/>
    <property type="molecule type" value="Genomic_DNA"/>
</dbReference>
<dbReference type="InterPro" id="IPR003779">
    <property type="entry name" value="CMD-like"/>
</dbReference>
<dbReference type="GO" id="GO:0051920">
    <property type="term" value="F:peroxiredoxin activity"/>
    <property type="evidence" value="ECO:0007669"/>
    <property type="project" value="InterPro"/>
</dbReference>
<sequence length="118" mass="13655">MSISKKEQVNHNQLFLNGKSRLKEIDPELSALFDHFVFDEVLQYTQLTIKQRMKVTLATLITMQCVNEFKIMLNAAFDIGVTPIEAKEIVYQTVRYVGLRKVFDFSQVTNDVLIKRGI</sequence>
<comment type="caution">
    <text evidence="2">The sequence shown here is derived from an EMBL/GenBank/DDBJ whole genome shotgun (WGS) entry which is preliminary data.</text>
</comment>
<accession>A0A4R6ZII6</accession>
<reference evidence="2 3" key="1">
    <citation type="submission" date="2019-03" db="EMBL/GenBank/DDBJ databases">
        <title>Genomic Encyclopedia of Type Strains, Phase III (KMG-III): the genomes of soil and plant-associated and newly described type strains.</title>
        <authorList>
            <person name="Whitman W."/>
        </authorList>
    </citation>
    <scope>NUCLEOTIDE SEQUENCE [LARGE SCALE GENOMIC DNA]</scope>
    <source>
        <strain evidence="2 3">CECT 7972</strain>
    </source>
</reference>
<dbReference type="Pfam" id="PF02627">
    <property type="entry name" value="CMD"/>
    <property type="match status" value="1"/>
</dbReference>
<dbReference type="RefSeq" id="WP_036070939.1">
    <property type="nucleotide sequence ID" value="NZ_JAARQJ010000011.1"/>
</dbReference>